<evidence type="ECO:0000313" key="2">
    <source>
        <dbReference type="Proteomes" id="UP000765509"/>
    </source>
</evidence>
<reference evidence="1" key="1">
    <citation type="submission" date="2021-03" db="EMBL/GenBank/DDBJ databases">
        <title>Draft genome sequence of rust myrtle Austropuccinia psidii MF-1, a brazilian biotype.</title>
        <authorList>
            <person name="Quecine M.C."/>
            <person name="Pachon D.M.R."/>
            <person name="Bonatelli M.L."/>
            <person name="Correr F.H."/>
            <person name="Franceschini L.M."/>
            <person name="Leite T.F."/>
            <person name="Margarido G.R.A."/>
            <person name="Almeida C.A."/>
            <person name="Ferrarezi J.A."/>
            <person name="Labate C.A."/>
        </authorList>
    </citation>
    <scope>NUCLEOTIDE SEQUENCE</scope>
    <source>
        <strain evidence="1">MF-1</strain>
    </source>
</reference>
<comment type="caution">
    <text evidence="1">The sequence shown here is derived from an EMBL/GenBank/DDBJ whole genome shotgun (WGS) entry which is preliminary data.</text>
</comment>
<dbReference type="Proteomes" id="UP000765509">
    <property type="component" value="Unassembled WGS sequence"/>
</dbReference>
<name>A0A9Q3IUW2_9BASI</name>
<organism evidence="1 2">
    <name type="scientific">Austropuccinia psidii MF-1</name>
    <dbReference type="NCBI Taxonomy" id="1389203"/>
    <lineage>
        <taxon>Eukaryota</taxon>
        <taxon>Fungi</taxon>
        <taxon>Dikarya</taxon>
        <taxon>Basidiomycota</taxon>
        <taxon>Pucciniomycotina</taxon>
        <taxon>Pucciniomycetes</taxon>
        <taxon>Pucciniales</taxon>
        <taxon>Sphaerophragmiaceae</taxon>
        <taxon>Austropuccinia</taxon>
    </lineage>
</organism>
<proteinExistence type="predicted"/>
<sequence>MPQYTENKNLCKHTQDAQTFLVTPTKVMAYIHETSTQMTVCIDNSQNPFIIRSDAHYSVVSKAFLDNHFSNWKKQLLPNKANKIRSASGKITSIGKIIKEVIILHRKGNIRLNPEFFVLEDA</sequence>
<dbReference type="AlphaFoldDB" id="A0A9Q3IUW2"/>
<dbReference type="EMBL" id="AVOT02056261">
    <property type="protein sequence ID" value="MBW0550628.1"/>
    <property type="molecule type" value="Genomic_DNA"/>
</dbReference>
<accession>A0A9Q3IUW2</accession>
<gene>
    <name evidence="1" type="ORF">O181_090343</name>
</gene>
<protein>
    <submittedName>
        <fullName evidence="1">Uncharacterized protein</fullName>
    </submittedName>
</protein>
<evidence type="ECO:0000313" key="1">
    <source>
        <dbReference type="EMBL" id="MBW0550628.1"/>
    </source>
</evidence>
<keyword evidence="2" id="KW-1185">Reference proteome</keyword>